<feature type="repeat" description="Pumilio" evidence="3">
    <location>
        <begin position="206"/>
        <end position="238"/>
    </location>
</feature>
<dbReference type="AlphaFoldDB" id="A0A453CSC8"/>
<evidence type="ECO:0000256" key="2">
    <source>
        <dbReference type="ARBA" id="ARBA00022845"/>
    </source>
</evidence>
<dbReference type="Gene3D" id="1.25.10.10">
    <property type="entry name" value="Leucine-rich Repeat Variant"/>
    <property type="match status" value="1"/>
</dbReference>
<dbReference type="InterPro" id="IPR033133">
    <property type="entry name" value="PUM-HD"/>
</dbReference>
<keyword evidence="2" id="KW-0810">Translation regulation</keyword>
<dbReference type="GO" id="GO:0006417">
    <property type="term" value="P:regulation of translation"/>
    <property type="evidence" value="ECO:0007669"/>
    <property type="project" value="UniProtKB-KW"/>
</dbReference>
<dbReference type="PANTHER" id="PTHR12537:SF135">
    <property type="entry name" value="PUM-HD DOMAIN-CONTAINING PROTEIN"/>
    <property type="match status" value="1"/>
</dbReference>
<reference evidence="6" key="1">
    <citation type="journal article" date="2014" name="Science">
        <title>Ancient hybridizations among the ancestral genomes of bread wheat.</title>
        <authorList>
            <consortium name="International Wheat Genome Sequencing Consortium,"/>
            <person name="Marcussen T."/>
            <person name="Sandve S.R."/>
            <person name="Heier L."/>
            <person name="Spannagl M."/>
            <person name="Pfeifer M."/>
            <person name="Jakobsen K.S."/>
            <person name="Wulff B.B."/>
            <person name="Steuernagel B."/>
            <person name="Mayer K.F."/>
            <person name="Olsen O.A."/>
        </authorList>
    </citation>
    <scope>NUCLEOTIDE SEQUENCE [LARGE SCALE GENOMIC DNA]</scope>
    <source>
        <strain evidence="6">cv. AL8/78</strain>
    </source>
</reference>
<accession>A0A453CSC8</accession>
<reference evidence="5" key="5">
    <citation type="journal article" date="2021" name="G3 (Bethesda)">
        <title>Aegilops tauschii genome assembly Aet v5.0 features greater sequence contiguity and improved annotation.</title>
        <authorList>
            <person name="Wang L."/>
            <person name="Zhu T."/>
            <person name="Rodriguez J.C."/>
            <person name="Deal K.R."/>
            <person name="Dubcovsky J."/>
            <person name="McGuire P.E."/>
            <person name="Lux T."/>
            <person name="Spannagl M."/>
            <person name="Mayer K.F.X."/>
            <person name="Baldrich P."/>
            <person name="Meyers B.C."/>
            <person name="Huo N."/>
            <person name="Gu Y.Q."/>
            <person name="Zhou H."/>
            <person name="Devos K.M."/>
            <person name="Bennetzen J.L."/>
            <person name="Unver T."/>
            <person name="Budak H."/>
            <person name="Gulick P.J."/>
            <person name="Galiba G."/>
            <person name="Kalapos B."/>
            <person name="Nelson D.R."/>
            <person name="Li P."/>
            <person name="You F.M."/>
            <person name="Luo M.C."/>
            <person name="Dvorak J."/>
        </authorList>
    </citation>
    <scope>NUCLEOTIDE SEQUENCE [LARGE SCALE GENOMIC DNA]</scope>
    <source>
        <strain evidence="5">cv. AL8/78</strain>
    </source>
</reference>
<dbReference type="InterPro" id="IPR016024">
    <property type="entry name" value="ARM-type_fold"/>
</dbReference>
<evidence type="ECO:0000313" key="5">
    <source>
        <dbReference type="EnsemblPlants" id="AET2Gv20947000.3"/>
    </source>
</evidence>
<reference evidence="5" key="3">
    <citation type="journal article" date="2017" name="Nature">
        <title>Genome sequence of the progenitor of the wheat D genome Aegilops tauschii.</title>
        <authorList>
            <person name="Luo M.C."/>
            <person name="Gu Y.Q."/>
            <person name="Puiu D."/>
            <person name="Wang H."/>
            <person name="Twardziok S.O."/>
            <person name="Deal K.R."/>
            <person name="Huo N."/>
            <person name="Zhu T."/>
            <person name="Wang L."/>
            <person name="Wang Y."/>
            <person name="McGuire P.E."/>
            <person name="Liu S."/>
            <person name="Long H."/>
            <person name="Ramasamy R.K."/>
            <person name="Rodriguez J.C."/>
            <person name="Van S.L."/>
            <person name="Yuan L."/>
            <person name="Wang Z."/>
            <person name="Xia Z."/>
            <person name="Xiao L."/>
            <person name="Anderson O.D."/>
            <person name="Ouyang S."/>
            <person name="Liang Y."/>
            <person name="Zimin A.V."/>
            <person name="Pertea G."/>
            <person name="Qi P."/>
            <person name="Bennetzen J.L."/>
            <person name="Dai X."/>
            <person name="Dawson M.W."/>
            <person name="Muller H.G."/>
            <person name="Kugler K."/>
            <person name="Rivarola-Duarte L."/>
            <person name="Spannagl M."/>
            <person name="Mayer K.F.X."/>
            <person name="Lu F.H."/>
            <person name="Bevan M.W."/>
            <person name="Leroy P."/>
            <person name="Li P."/>
            <person name="You F.M."/>
            <person name="Sun Q."/>
            <person name="Liu Z."/>
            <person name="Lyons E."/>
            <person name="Wicker T."/>
            <person name="Salzberg S.L."/>
            <person name="Devos K.M."/>
            <person name="Dvorak J."/>
        </authorList>
    </citation>
    <scope>NUCLEOTIDE SEQUENCE [LARGE SCALE GENOMIC DNA]</scope>
    <source>
        <strain evidence="5">cv. AL8/78</strain>
    </source>
</reference>
<dbReference type="SUPFAM" id="SSF48371">
    <property type="entry name" value="ARM repeat"/>
    <property type="match status" value="1"/>
</dbReference>
<organism evidence="5 6">
    <name type="scientific">Aegilops tauschii subsp. strangulata</name>
    <name type="common">Goatgrass</name>
    <dbReference type="NCBI Taxonomy" id="200361"/>
    <lineage>
        <taxon>Eukaryota</taxon>
        <taxon>Viridiplantae</taxon>
        <taxon>Streptophyta</taxon>
        <taxon>Embryophyta</taxon>
        <taxon>Tracheophyta</taxon>
        <taxon>Spermatophyta</taxon>
        <taxon>Magnoliopsida</taxon>
        <taxon>Liliopsida</taxon>
        <taxon>Poales</taxon>
        <taxon>Poaceae</taxon>
        <taxon>BOP clade</taxon>
        <taxon>Pooideae</taxon>
        <taxon>Triticodae</taxon>
        <taxon>Triticeae</taxon>
        <taxon>Triticinae</taxon>
        <taxon>Aegilops</taxon>
    </lineage>
</organism>
<dbReference type="InterPro" id="IPR001313">
    <property type="entry name" value="Pumilio_RNA-bd_rpt"/>
</dbReference>
<dbReference type="Gramene" id="AET2Gv20947000.3">
    <property type="protein sequence ID" value="AET2Gv20947000.3"/>
    <property type="gene ID" value="AET2Gv20947000"/>
</dbReference>
<dbReference type="GO" id="GO:0005737">
    <property type="term" value="C:cytoplasm"/>
    <property type="evidence" value="ECO:0007669"/>
    <property type="project" value="TreeGrafter"/>
</dbReference>
<feature type="domain" description="PUM-HD" evidence="4">
    <location>
        <begin position="114"/>
        <end position="238"/>
    </location>
</feature>
<reference evidence="6" key="2">
    <citation type="journal article" date="2017" name="Nat. Plants">
        <title>The Aegilops tauschii genome reveals multiple impacts of transposons.</title>
        <authorList>
            <person name="Zhao G."/>
            <person name="Zou C."/>
            <person name="Li K."/>
            <person name="Wang K."/>
            <person name="Li T."/>
            <person name="Gao L."/>
            <person name="Zhang X."/>
            <person name="Wang H."/>
            <person name="Yang Z."/>
            <person name="Liu X."/>
            <person name="Jiang W."/>
            <person name="Mao L."/>
            <person name="Kong X."/>
            <person name="Jiao Y."/>
            <person name="Jia J."/>
        </authorList>
    </citation>
    <scope>NUCLEOTIDE SEQUENCE [LARGE SCALE GENOMIC DNA]</scope>
    <source>
        <strain evidence="6">cv. AL8/78</strain>
    </source>
</reference>
<dbReference type="InterPro" id="IPR011989">
    <property type="entry name" value="ARM-like"/>
</dbReference>
<dbReference type="SMART" id="SM00025">
    <property type="entry name" value="Pumilio"/>
    <property type="match status" value="3"/>
</dbReference>
<keyword evidence="1" id="KW-0677">Repeat</keyword>
<proteinExistence type="predicted"/>
<reference evidence="5" key="4">
    <citation type="submission" date="2019-03" db="UniProtKB">
        <authorList>
            <consortium name="EnsemblPlants"/>
        </authorList>
    </citation>
    <scope>IDENTIFICATION</scope>
</reference>
<dbReference type="PROSITE" id="PS50303">
    <property type="entry name" value="PUM_HD"/>
    <property type="match status" value="1"/>
</dbReference>
<evidence type="ECO:0000313" key="6">
    <source>
        <dbReference type="Proteomes" id="UP000015105"/>
    </source>
</evidence>
<dbReference type="PANTHER" id="PTHR12537">
    <property type="entry name" value="RNA BINDING PROTEIN PUMILIO-RELATED"/>
    <property type="match status" value="1"/>
</dbReference>
<name>A0A453CSC8_AEGTS</name>
<evidence type="ECO:0000256" key="1">
    <source>
        <dbReference type="ARBA" id="ARBA00022737"/>
    </source>
</evidence>
<evidence type="ECO:0000259" key="4">
    <source>
        <dbReference type="PROSITE" id="PS50303"/>
    </source>
</evidence>
<dbReference type="GO" id="GO:0003729">
    <property type="term" value="F:mRNA binding"/>
    <property type="evidence" value="ECO:0007669"/>
    <property type="project" value="TreeGrafter"/>
</dbReference>
<evidence type="ECO:0000256" key="3">
    <source>
        <dbReference type="PROSITE-ProRule" id="PRU00317"/>
    </source>
</evidence>
<protein>
    <recommendedName>
        <fullName evidence="4">PUM-HD domain-containing protein</fullName>
    </recommendedName>
</protein>
<dbReference type="PROSITE" id="PS50302">
    <property type="entry name" value="PUM"/>
    <property type="match status" value="2"/>
</dbReference>
<dbReference type="Proteomes" id="UP000015105">
    <property type="component" value="Chromosome 2D"/>
</dbReference>
<keyword evidence="6" id="KW-1185">Reference proteome</keyword>
<dbReference type="EnsemblPlants" id="AET2Gv20947000.3">
    <property type="protein sequence ID" value="AET2Gv20947000.3"/>
    <property type="gene ID" value="AET2Gv20947000"/>
</dbReference>
<dbReference type="Pfam" id="PF00806">
    <property type="entry name" value="PUF"/>
    <property type="match status" value="3"/>
</dbReference>
<sequence length="238" mass="26414">MDNKGKSKAIDDYVRTASHFHRGSGSGIDSGKEIWEDDAATIALGGRQRDRSLFLSFLDEQEACLRALIDPDQELSCKLWRQSPEALKNHYALDVDMACSGGHVPNINAPGNSQVNSLLQLIKNPVNQSMRLINVKGHVPALSADPIGSCFIRQKLDEATTGEIVMLYKEITPHILTLATDAFPTYVIQKLLEHGPAVYFRILIANLMGHVLHLSLHLYGCRVIQKAFEISDIDQQIK</sequence>
<feature type="repeat" description="Pumilio" evidence="3">
    <location>
        <begin position="170"/>
        <end position="205"/>
    </location>
</feature>